<proteinExistence type="predicted"/>
<organism evidence="1 2">
    <name type="scientific">Trifolium medium</name>
    <dbReference type="NCBI Taxonomy" id="97028"/>
    <lineage>
        <taxon>Eukaryota</taxon>
        <taxon>Viridiplantae</taxon>
        <taxon>Streptophyta</taxon>
        <taxon>Embryophyta</taxon>
        <taxon>Tracheophyta</taxon>
        <taxon>Spermatophyta</taxon>
        <taxon>Magnoliopsida</taxon>
        <taxon>eudicotyledons</taxon>
        <taxon>Gunneridae</taxon>
        <taxon>Pentapetalae</taxon>
        <taxon>rosids</taxon>
        <taxon>fabids</taxon>
        <taxon>Fabales</taxon>
        <taxon>Fabaceae</taxon>
        <taxon>Papilionoideae</taxon>
        <taxon>50 kb inversion clade</taxon>
        <taxon>NPAAA clade</taxon>
        <taxon>Hologalegina</taxon>
        <taxon>IRL clade</taxon>
        <taxon>Trifolieae</taxon>
        <taxon>Trifolium</taxon>
    </lineage>
</organism>
<dbReference type="Proteomes" id="UP000265520">
    <property type="component" value="Unassembled WGS sequence"/>
</dbReference>
<name>A0A392S319_9FABA</name>
<evidence type="ECO:0000313" key="1">
    <source>
        <dbReference type="EMBL" id="MCI42410.1"/>
    </source>
</evidence>
<evidence type="ECO:0000313" key="2">
    <source>
        <dbReference type="Proteomes" id="UP000265520"/>
    </source>
</evidence>
<dbReference type="AlphaFoldDB" id="A0A392S319"/>
<accession>A0A392S319</accession>
<protein>
    <submittedName>
        <fullName evidence="1">Uncharacterized protein</fullName>
    </submittedName>
</protein>
<comment type="caution">
    <text evidence="1">The sequence shown here is derived from an EMBL/GenBank/DDBJ whole genome shotgun (WGS) entry which is preliminary data.</text>
</comment>
<feature type="non-terminal residue" evidence="1">
    <location>
        <position position="75"/>
    </location>
</feature>
<sequence length="75" mass="8259">MLVCLKVETFDHSNITLLVVSSFDDCWGSKTVVCGRVLINCCDKGCKESRSNAADTASNVRDSIDLDRDEGLIFE</sequence>
<reference evidence="1 2" key="1">
    <citation type="journal article" date="2018" name="Front. Plant Sci.">
        <title>Red Clover (Trifolium pratense) and Zigzag Clover (T. medium) - A Picture of Genomic Similarities and Differences.</title>
        <authorList>
            <person name="Dluhosova J."/>
            <person name="Istvanek J."/>
            <person name="Nedelnik J."/>
            <person name="Repkova J."/>
        </authorList>
    </citation>
    <scope>NUCLEOTIDE SEQUENCE [LARGE SCALE GENOMIC DNA]</scope>
    <source>
        <strain evidence="2">cv. 10/8</strain>
        <tissue evidence="1">Leaf</tissue>
    </source>
</reference>
<keyword evidence="2" id="KW-1185">Reference proteome</keyword>
<dbReference type="EMBL" id="LXQA010304135">
    <property type="protein sequence ID" value="MCI42410.1"/>
    <property type="molecule type" value="Genomic_DNA"/>
</dbReference>